<evidence type="ECO:0000313" key="13">
    <source>
        <dbReference type="EMBL" id="AQX92062.1"/>
    </source>
</evidence>
<evidence type="ECO:0000256" key="8">
    <source>
        <dbReference type="ARBA" id="ARBA00023065"/>
    </source>
</evidence>
<proteinExistence type="inferred from homology"/>
<keyword evidence="7 12" id="KW-1133">Transmembrane helix</keyword>
<evidence type="ECO:0000256" key="10">
    <source>
        <dbReference type="ARBA" id="ARBA00023136"/>
    </source>
</evidence>
<keyword evidence="3 11" id="KW-0813">Transport</keyword>
<name>A0A343BS54_9EUPU</name>
<organism evidence="13">
    <name type="scientific">Ellobium chinense</name>
    <dbReference type="NCBI Taxonomy" id="1628040"/>
    <lineage>
        <taxon>Eukaryota</taxon>
        <taxon>Metazoa</taxon>
        <taxon>Spiralia</taxon>
        <taxon>Lophotrochozoa</taxon>
        <taxon>Mollusca</taxon>
        <taxon>Gastropoda</taxon>
        <taxon>Heterobranchia</taxon>
        <taxon>Euthyneura</taxon>
        <taxon>Panpulmonata</taxon>
        <taxon>Eupulmonata</taxon>
        <taxon>Ellobiida</taxon>
        <taxon>Ellobioidea</taxon>
        <taxon>Ellobiidae</taxon>
        <taxon>Ellobium</taxon>
    </lineage>
</organism>
<evidence type="ECO:0000256" key="9">
    <source>
        <dbReference type="ARBA" id="ARBA00023128"/>
    </source>
</evidence>
<keyword evidence="5 11" id="KW-0812">Transmembrane</keyword>
<dbReference type="EMBL" id="KY056647">
    <property type="protein sequence ID" value="AQX92062.1"/>
    <property type="molecule type" value="Genomic_DNA"/>
</dbReference>
<keyword evidence="6 11" id="KW-0375">Hydrogen ion transport</keyword>
<dbReference type="Pfam" id="PF00895">
    <property type="entry name" value="ATP-synt_8"/>
    <property type="match status" value="1"/>
</dbReference>
<dbReference type="GO" id="GO:0045259">
    <property type="term" value="C:proton-transporting ATP synthase complex"/>
    <property type="evidence" value="ECO:0007669"/>
    <property type="project" value="UniProtKB-KW"/>
</dbReference>
<protein>
    <recommendedName>
        <fullName evidence="11">ATP synthase complex subunit 8</fullName>
    </recommendedName>
</protein>
<dbReference type="GO" id="GO:0015986">
    <property type="term" value="P:proton motive force-driven ATP synthesis"/>
    <property type="evidence" value="ECO:0007669"/>
    <property type="project" value="InterPro"/>
</dbReference>
<dbReference type="GeneID" id="32229167"/>
<gene>
    <name evidence="13" type="primary">ATP8</name>
</gene>
<comment type="similarity">
    <text evidence="2 11">Belongs to the ATPase protein 8 family.</text>
</comment>
<reference evidence="13" key="1">
    <citation type="journal article" date="2016" name="Mitochondrial DNA Part B Resour">
        <title>Complete mitochondrial genome of the Endangered species Ellobium chinense (Pulmonata, Ellobiidae) from Korea.</title>
        <authorList>
            <person name="Jun J."/>
            <person name="Choi E.H."/>
            <person name="Kil H.J."/>
        </authorList>
    </citation>
    <scope>NUCLEOTIDE SEQUENCE</scope>
</reference>
<dbReference type="CTD" id="4509"/>
<keyword evidence="9 11" id="KW-0496">Mitochondrion</keyword>
<keyword evidence="4 11" id="KW-0138">CF(0)</keyword>
<keyword evidence="8 11" id="KW-0406">Ion transport</keyword>
<evidence type="ECO:0000256" key="4">
    <source>
        <dbReference type="ARBA" id="ARBA00022547"/>
    </source>
</evidence>
<geneLocation type="mitochondrion" evidence="13"/>
<dbReference type="GO" id="GO:0031966">
    <property type="term" value="C:mitochondrial membrane"/>
    <property type="evidence" value="ECO:0007669"/>
    <property type="project" value="UniProtKB-SubCell"/>
</dbReference>
<evidence type="ECO:0000256" key="6">
    <source>
        <dbReference type="ARBA" id="ARBA00022781"/>
    </source>
</evidence>
<dbReference type="GO" id="GO:0015078">
    <property type="term" value="F:proton transmembrane transporter activity"/>
    <property type="evidence" value="ECO:0007669"/>
    <property type="project" value="InterPro"/>
</dbReference>
<evidence type="ECO:0000256" key="3">
    <source>
        <dbReference type="ARBA" id="ARBA00022448"/>
    </source>
</evidence>
<evidence type="ECO:0000256" key="1">
    <source>
        <dbReference type="ARBA" id="ARBA00004304"/>
    </source>
</evidence>
<sequence length="58" mass="6235">MPQLSPTLGFLIFIGVLLSYLFLLIALKNLSTPLTSSPSSKKAGTFLIFYSQNGSINA</sequence>
<evidence type="ECO:0000256" key="5">
    <source>
        <dbReference type="ARBA" id="ARBA00022692"/>
    </source>
</evidence>
<keyword evidence="10 12" id="KW-0472">Membrane</keyword>
<evidence type="ECO:0000256" key="7">
    <source>
        <dbReference type="ARBA" id="ARBA00022989"/>
    </source>
</evidence>
<feature type="transmembrane region" description="Helical" evidence="12">
    <location>
        <begin position="6"/>
        <end position="27"/>
    </location>
</feature>
<evidence type="ECO:0000256" key="2">
    <source>
        <dbReference type="ARBA" id="ARBA00008892"/>
    </source>
</evidence>
<dbReference type="RefSeq" id="YP_009353575.1">
    <property type="nucleotide sequence ID" value="NC_034292.1"/>
</dbReference>
<evidence type="ECO:0000256" key="12">
    <source>
        <dbReference type="SAM" id="Phobius"/>
    </source>
</evidence>
<accession>A0A343BS54</accession>
<comment type="subcellular location">
    <subcellularLocation>
        <location evidence="1 11">Mitochondrion membrane</location>
        <topology evidence="1 11">Single-pass membrane protein</topology>
    </subcellularLocation>
</comment>
<dbReference type="InterPro" id="IPR001421">
    <property type="entry name" value="ATP8_metazoa"/>
</dbReference>
<dbReference type="AlphaFoldDB" id="A0A343BS54"/>
<evidence type="ECO:0000256" key="11">
    <source>
        <dbReference type="RuleBase" id="RU003661"/>
    </source>
</evidence>